<evidence type="ECO:0000313" key="1">
    <source>
        <dbReference type="EMBL" id="VDN00499.1"/>
    </source>
</evidence>
<reference evidence="1 2" key="2">
    <citation type="submission" date="2018-08" db="EMBL/GenBank/DDBJ databases">
        <authorList>
            <person name="Laetsch R D."/>
            <person name="Stevens L."/>
            <person name="Kumar S."/>
            <person name="Blaxter L. M."/>
        </authorList>
    </citation>
    <scope>NUCLEOTIDE SEQUENCE [LARGE SCALE GENOMIC DNA]</scope>
</reference>
<organism evidence="3">
    <name type="scientific">Onchocerca ochengi</name>
    <name type="common">Filarial nematode worm</name>
    <dbReference type="NCBI Taxonomy" id="42157"/>
    <lineage>
        <taxon>Eukaryota</taxon>
        <taxon>Metazoa</taxon>
        <taxon>Ecdysozoa</taxon>
        <taxon>Nematoda</taxon>
        <taxon>Chromadorea</taxon>
        <taxon>Rhabditida</taxon>
        <taxon>Spirurina</taxon>
        <taxon>Spiruromorpha</taxon>
        <taxon>Filarioidea</taxon>
        <taxon>Onchocercidae</taxon>
        <taxon>Onchocerca</taxon>
    </lineage>
</organism>
<gene>
    <name evidence="1" type="ORF">NOO_LOCUS13066</name>
</gene>
<evidence type="ECO:0000313" key="2">
    <source>
        <dbReference type="Proteomes" id="UP000271087"/>
    </source>
</evidence>
<keyword evidence="2" id="KW-1185">Reference proteome</keyword>
<dbReference type="WBParaSite" id="nOo.2.0.1.t13066-RA">
    <property type="protein sequence ID" value="nOo.2.0.1.t13066-RA"/>
    <property type="gene ID" value="nOo.2.0.1.g13066"/>
</dbReference>
<evidence type="ECO:0000313" key="3">
    <source>
        <dbReference type="WBParaSite" id="nOo.2.0.1.t13066-RA"/>
    </source>
</evidence>
<accession>A0A182EY11</accession>
<protein>
    <submittedName>
        <fullName evidence="3">START domain-containing protein</fullName>
    </submittedName>
</protein>
<dbReference type="EMBL" id="UYRW01013313">
    <property type="protein sequence ID" value="VDN00499.1"/>
    <property type="molecule type" value="Genomic_DNA"/>
</dbReference>
<reference evidence="3" key="1">
    <citation type="submission" date="2016-06" db="UniProtKB">
        <authorList>
            <consortium name="WormBaseParasite"/>
        </authorList>
    </citation>
    <scope>IDENTIFICATION</scope>
</reference>
<sequence length="29" mass="3167">MRVLPPGSNVAAILDNARAKAMLFWDPIV</sequence>
<proteinExistence type="predicted"/>
<name>A0A182EY11_ONCOC</name>
<dbReference type="Proteomes" id="UP000271087">
    <property type="component" value="Unassembled WGS sequence"/>
</dbReference>
<dbReference type="AlphaFoldDB" id="A0A182EY11"/>